<reference evidence="2 3" key="2">
    <citation type="journal article" date="2010" name="Stand. Genomic Sci.">
        <title>Complete genome sequence of Alicyclobacillus acidocaldarius type strain (104-IA).</title>
        <authorList>
            <person name="Mavromatis K."/>
            <person name="Sikorski J."/>
            <person name="Lapidus A."/>
            <person name="Glavina Del Rio T."/>
            <person name="Copeland A."/>
            <person name="Tice H."/>
            <person name="Cheng J.F."/>
            <person name="Lucas S."/>
            <person name="Chen F."/>
            <person name="Nolan M."/>
            <person name="Bruce D."/>
            <person name="Goodwin L."/>
            <person name="Pitluck S."/>
            <person name="Ivanova N."/>
            <person name="Ovchinnikova G."/>
            <person name="Pati A."/>
            <person name="Chen A."/>
            <person name="Palaniappan K."/>
            <person name="Land M."/>
            <person name="Hauser L."/>
            <person name="Chang Y.J."/>
            <person name="Jeffries C.D."/>
            <person name="Chain P."/>
            <person name="Meincke L."/>
            <person name="Sims D."/>
            <person name="Chertkov O."/>
            <person name="Han C."/>
            <person name="Brettin T."/>
            <person name="Detter J.C."/>
            <person name="Wahrenburg C."/>
            <person name="Rohde M."/>
            <person name="Pukall R."/>
            <person name="Goker M."/>
            <person name="Bristow J."/>
            <person name="Eisen J.A."/>
            <person name="Markowitz V."/>
            <person name="Hugenholtz P."/>
            <person name="Klenk H.P."/>
            <person name="Kyrpides N.C."/>
        </authorList>
    </citation>
    <scope>NUCLEOTIDE SEQUENCE [LARGE SCALE GENOMIC DNA]</scope>
    <source>
        <strain evidence="3">ATCC 27009 / DSM 446 / BCRC 14685 / JCM 5260 / KCTC 1825 / NBRC 15652 / NCIMB 11725 / NRRL B-14509 / 104-IA</strain>
    </source>
</reference>
<dbReference type="InterPro" id="IPR029787">
    <property type="entry name" value="Nucleotide_cyclase"/>
</dbReference>
<gene>
    <name evidence="2" type="ordered locus">Aaci_1175</name>
</gene>
<proteinExistence type="predicted"/>
<dbReference type="SUPFAM" id="SSF55073">
    <property type="entry name" value="Nucleotide cyclase"/>
    <property type="match status" value="1"/>
</dbReference>
<dbReference type="InterPro" id="IPR043128">
    <property type="entry name" value="Rev_trsase/Diguanyl_cyclase"/>
</dbReference>
<name>C8WVT4_ALIAD</name>
<feature type="domain" description="GGDEF" evidence="1">
    <location>
        <begin position="134"/>
        <end position="261"/>
    </location>
</feature>
<dbReference type="Pfam" id="PF00990">
    <property type="entry name" value="GGDEF"/>
    <property type="match status" value="1"/>
</dbReference>
<organism evidence="2 3">
    <name type="scientific">Alicyclobacillus acidocaldarius subsp. acidocaldarius (strain ATCC 27009 / DSM 446 / BCRC 14685 / JCM 5260 / KCTC 1825 / NBRC 15652 / NCIMB 11725 / NRRL B-14509 / 104-IA)</name>
    <name type="common">Bacillus acidocaldarius</name>
    <dbReference type="NCBI Taxonomy" id="521098"/>
    <lineage>
        <taxon>Bacteria</taxon>
        <taxon>Bacillati</taxon>
        <taxon>Bacillota</taxon>
        <taxon>Bacilli</taxon>
        <taxon>Bacillales</taxon>
        <taxon>Alicyclobacillaceae</taxon>
        <taxon>Alicyclobacillus</taxon>
    </lineage>
</organism>
<dbReference type="Proteomes" id="UP000001917">
    <property type="component" value="Chromosome"/>
</dbReference>
<dbReference type="AlphaFoldDB" id="C8WVT4"/>
<keyword evidence="3" id="KW-1185">Reference proteome</keyword>
<dbReference type="KEGG" id="aac:Aaci_1175"/>
<evidence type="ECO:0000313" key="2">
    <source>
        <dbReference type="EMBL" id="ACV58206.1"/>
    </source>
</evidence>
<dbReference type="InterPro" id="IPR050469">
    <property type="entry name" value="Diguanylate_Cyclase"/>
</dbReference>
<dbReference type="GO" id="GO:0052621">
    <property type="term" value="F:diguanylate cyclase activity"/>
    <property type="evidence" value="ECO:0007669"/>
    <property type="project" value="TreeGrafter"/>
</dbReference>
<reference evidence="3" key="1">
    <citation type="submission" date="2009-09" db="EMBL/GenBank/DDBJ databases">
        <title>The complete chromosome of Alicyclobacillus acidocaldarius subsp. acidocaldarius DSM 446.</title>
        <authorList>
            <consortium name="US DOE Joint Genome Institute (JGI-PGF)"/>
            <person name="Lucas S."/>
            <person name="Copeland A."/>
            <person name="Lapidus A."/>
            <person name="Glavina del Rio T."/>
            <person name="Dalin E."/>
            <person name="Tice H."/>
            <person name="Bruce D."/>
            <person name="Goodwin L."/>
            <person name="Pitluck S."/>
            <person name="Kyrpides N."/>
            <person name="Mavromatis K."/>
            <person name="Ivanova N."/>
            <person name="Ovchinnikova G."/>
            <person name="Chertkov O."/>
            <person name="Sims D."/>
            <person name="Brettin T."/>
            <person name="Detter J.C."/>
            <person name="Han C."/>
            <person name="Larimer F."/>
            <person name="Land M."/>
            <person name="Hauser L."/>
            <person name="Markowitz V."/>
            <person name="Cheng J.-F."/>
            <person name="Hugenholtz P."/>
            <person name="Woyke T."/>
            <person name="Wu D."/>
            <person name="Pukall R."/>
            <person name="Klenk H.-P."/>
            <person name="Eisen J.A."/>
        </authorList>
    </citation>
    <scope>NUCLEOTIDE SEQUENCE [LARGE SCALE GENOMIC DNA]</scope>
    <source>
        <strain evidence="3">ATCC 27009 / DSM 446 / BCRC 14685 / JCM 5260 / KCTC 1825 / NBRC 15652 / NCIMB 11725 / NRRL B-14509 / 104-IA</strain>
    </source>
</reference>
<dbReference type="SMART" id="SM00267">
    <property type="entry name" value="GGDEF"/>
    <property type="match status" value="1"/>
</dbReference>
<evidence type="ECO:0000313" key="3">
    <source>
        <dbReference type="Proteomes" id="UP000001917"/>
    </source>
</evidence>
<dbReference type="RefSeq" id="WP_012810548.1">
    <property type="nucleotide sequence ID" value="NC_013205.1"/>
</dbReference>
<dbReference type="Gene3D" id="3.30.70.270">
    <property type="match status" value="1"/>
</dbReference>
<dbReference type="EMBL" id="CP001727">
    <property type="protein sequence ID" value="ACV58206.1"/>
    <property type="molecule type" value="Genomic_DNA"/>
</dbReference>
<dbReference type="NCBIfam" id="TIGR00254">
    <property type="entry name" value="GGDEF"/>
    <property type="match status" value="1"/>
</dbReference>
<dbReference type="STRING" id="521098.Aaci_1175"/>
<dbReference type="PANTHER" id="PTHR45138">
    <property type="entry name" value="REGULATORY COMPONENTS OF SENSORY TRANSDUCTION SYSTEM"/>
    <property type="match status" value="1"/>
</dbReference>
<dbReference type="PANTHER" id="PTHR45138:SF9">
    <property type="entry name" value="DIGUANYLATE CYCLASE DGCM-RELATED"/>
    <property type="match status" value="1"/>
</dbReference>
<protein>
    <submittedName>
        <fullName evidence="2">Diguanylate cyclase</fullName>
    </submittedName>
</protein>
<dbReference type="HOGENOM" id="CLU_1033037_0_0_9"/>
<dbReference type="PROSITE" id="PS50887">
    <property type="entry name" value="GGDEF"/>
    <property type="match status" value="1"/>
</dbReference>
<dbReference type="eggNOG" id="COG2199">
    <property type="taxonomic scope" value="Bacteria"/>
</dbReference>
<dbReference type="CDD" id="cd01949">
    <property type="entry name" value="GGDEF"/>
    <property type="match status" value="1"/>
</dbReference>
<dbReference type="InterPro" id="IPR000160">
    <property type="entry name" value="GGDEF_dom"/>
</dbReference>
<sequence length="269" mass="30659">MVEIFVRFLQRLASGEAWRDAHMRFWLDMRAFGVEVETPEGKVEQGIVAGSPHWKAALRVREVPCTDGLYRVYFRGEATPEEEQAVEFALAADTLLHDHERLKMEATHDPLTGCLNRKGLQEWFERRLRRYDNLEFVLVLMDFDHFKRLNDTQGHAKGDEALCAISQALEATKRATDVLARLGGDEFVLIFEACACHEGMVERLQQIKSRLPLQPYGLDVTFGVSCFPKHGKTLEQLLAQADLRLYQGKRRGVGQIVWGEEECHGSTAD</sequence>
<evidence type="ECO:0000259" key="1">
    <source>
        <dbReference type="PROSITE" id="PS50887"/>
    </source>
</evidence>
<accession>C8WVT4</accession>